<dbReference type="Proteomes" id="UP001176961">
    <property type="component" value="Unassembled WGS sequence"/>
</dbReference>
<keyword evidence="3" id="KW-1185">Reference proteome</keyword>
<dbReference type="AlphaFoldDB" id="A0AA36DNX9"/>
<evidence type="ECO:0000259" key="1">
    <source>
        <dbReference type="Pfam" id="PF14214"/>
    </source>
</evidence>
<accession>A0AA36DNX9</accession>
<dbReference type="PANTHER" id="PTHR45786">
    <property type="entry name" value="DNA BINDING PROTEIN-LIKE"/>
    <property type="match status" value="1"/>
</dbReference>
<feature type="domain" description="Helitron helicase-like" evidence="1">
    <location>
        <begin position="96"/>
        <end position="262"/>
    </location>
</feature>
<dbReference type="PANTHER" id="PTHR45786:SF74">
    <property type="entry name" value="ATP-DEPENDENT DNA HELICASE"/>
    <property type="match status" value="1"/>
</dbReference>
<protein>
    <recommendedName>
        <fullName evidence="1">Helitron helicase-like domain-containing protein</fullName>
    </recommendedName>
</protein>
<proteinExistence type="predicted"/>
<dbReference type="InterPro" id="IPR025476">
    <property type="entry name" value="Helitron_helicase-like"/>
</dbReference>
<sequence length="269" mass="30592">MGAKVDLPSGQGSWVFKIHGQIYDYSGPLHLAPRAPRSYCQLYILDTAQIAAERLGHPANSKCNSDVMRSLSALIHRVNSFARSFKMMDEVLRPGFNPIHHGGPFTQQFIADAWVMTEQNRFNYIRTHQADLRADTYQSILDFISSDYGSNGPPGKRIILPARIKGSPRSMLQDCQEAMTIAKYGKPDFFITFTCNPKWREIEESLQPGQTATDRPDMIARVYKCKFATLMELLLTKHAFGRVVSYVSVFEWQKRGLPHTHSFLSWITT</sequence>
<dbReference type="Pfam" id="PF14214">
    <property type="entry name" value="Helitron_like_N"/>
    <property type="match status" value="1"/>
</dbReference>
<evidence type="ECO:0000313" key="3">
    <source>
        <dbReference type="Proteomes" id="UP001176961"/>
    </source>
</evidence>
<organism evidence="2 3">
    <name type="scientific">Cylicocyclus nassatus</name>
    <name type="common">Nematode worm</name>
    <dbReference type="NCBI Taxonomy" id="53992"/>
    <lineage>
        <taxon>Eukaryota</taxon>
        <taxon>Metazoa</taxon>
        <taxon>Ecdysozoa</taxon>
        <taxon>Nematoda</taxon>
        <taxon>Chromadorea</taxon>
        <taxon>Rhabditida</taxon>
        <taxon>Rhabditina</taxon>
        <taxon>Rhabditomorpha</taxon>
        <taxon>Strongyloidea</taxon>
        <taxon>Strongylidae</taxon>
        <taxon>Cylicocyclus</taxon>
    </lineage>
</organism>
<gene>
    <name evidence="2" type="ORF">CYNAS_LOCUS3115</name>
</gene>
<evidence type="ECO:0000313" key="2">
    <source>
        <dbReference type="EMBL" id="CAJ0591132.1"/>
    </source>
</evidence>
<comment type="caution">
    <text evidence="2">The sequence shown here is derived from an EMBL/GenBank/DDBJ whole genome shotgun (WGS) entry which is preliminary data.</text>
</comment>
<reference evidence="2" key="1">
    <citation type="submission" date="2023-07" db="EMBL/GenBank/DDBJ databases">
        <authorList>
            <consortium name="CYATHOMIX"/>
        </authorList>
    </citation>
    <scope>NUCLEOTIDE SEQUENCE</scope>
    <source>
        <strain evidence="2">N/A</strain>
    </source>
</reference>
<dbReference type="EMBL" id="CATQJL010000001">
    <property type="protein sequence ID" value="CAJ0591132.1"/>
    <property type="molecule type" value="Genomic_DNA"/>
</dbReference>
<name>A0AA36DNX9_CYLNA</name>